<dbReference type="EMBL" id="LR798364">
    <property type="protein sequence ID" value="CAB5226899.1"/>
    <property type="molecule type" value="Genomic_DNA"/>
</dbReference>
<protein>
    <submittedName>
        <fullName evidence="3">Uncharacterized protein</fullName>
    </submittedName>
</protein>
<dbReference type="EMBL" id="LR796837">
    <property type="protein sequence ID" value="CAB4169269.1"/>
    <property type="molecule type" value="Genomic_DNA"/>
</dbReference>
<name>A0A6J7XA84_9CAUD</name>
<keyword evidence="1" id="KW-0812">Transmembrane</keyword>
<keyword evidence="1" id="KW-1133">Transmembrane helix</keyword>
<evidence type="ECO:0000256" key="1">
    <source>
        <dbReference type="SAM" id="Phobius"/>
    </source>
</evidence>
<evidence type="ECO:0000313" key="3">
    <source>
        <dbReference type="EMBL" id="CAB5226899.1"/>
    </source>
</evidence>
<evidence type="ECO:0000313" key="2">
    <source>
        <dbReference type="EMBL" id="CAB4169269.1"/>
    </source>
</evidence>
<gene>
    <name evidence="3" type="ORF">UFOVP1516_53</name>
    <name evidence="2" type="ORF">UFOVP887_82</name>
</gene>
<keyword evidence="1" id="KW-0472">Membrane</keyword>
<organism evidence="3">
    <name type="scientific">uncultured Caudovirales phage</name>
    <dbReference type="NCBI Taxonomy" id="2100421"/>
    <lineage>
        <taxon>Viruses</taxon>
        <taxon>Duplodnaviria</taxon>
        <taxon>Heunggongvirae</taxon>
        <taxon>Uroviricota</taxon>
        <taxon>Caudoviricetes</taxon>
        <taxon>Peduoviridae</taxon>
        <taxon>Maltschvirus</taxon>
        <taxon>Maltschvirus maltsch</taxon>
    </lineage>
</organism>
<accession>A0A6J7XA84</accession>
<feature type="transmembrane region" description="Helical" evidence="1">
    <location>
        <begin position="53"/>
        <end position="73"/>
    </location>
</feature>
<reference evidence="3" key="1">
    <citation type="submission" date="2020-05" db="EMBL/GenBank/DDBJ databases">
        <authorList>
            <person name="Chiriac C."/>
            <person name="Salcher M."/>
            <person name="Ghai R."/>
            <person name="Kavagutti S V."/>
        </authorList>
    </citation>
    <scope>NUCLEOTIDE SEQUENCE</scope>
</reference>
<proteinExistence type="predicted"/>
<sequence length="80" mass="9171">MVDYNEQRELIQQTVKETLLSLGLEVDDPIKVQRDFQHLREWRETTEALKSKGLMTLFGIIVAGVLGFMWIGFKGSVGMK</sequence>